<keyword evidence="1" id="KW-0472">Membrane</keyword>
<keyword evidence="3" id="KW-1185">Reference proteome</keyword>
<reference evidence="2 3" key="1">
    <citation type="submission" date="2020-08" db="EMBL/GenBank/DDBJ databases">
        <title>Genome public.</title>
        <authorList>
            <person name="Liu C."/>
            <person name="Sun Q."/>
        </authorList>
    </citation>
    <scope>NUCLEOTIDE SEQUENCE [LARGE SCALE GENOMIC DNA]</scope>
    <source>
        <strain evidence="2 3">M2</strain>
    </source>
</reference>
<sequence length="278" mass="29673">MNKTKLLPLAAAALAIPGIGLRALHLLNGFDVDSGLPTAGSPWVWVCAVFFVLCAVLYGVLAAPLREKESVPFEKLLGTDHALFRMTAVIAGLLLIAGSAGYLCFTFTAQEEGAALWSHVLEIVYSITGIGSGVCMIAFTKAQGASYMTSDAAKCVLLPLFWSALHLLVNYRMTCTDPRLQLFAFGLLADVMLVLAFYQIARLLYGRPQPMLLALFGALAAVMSFSDLGGYGLARLMGVTSVAWPGKMLLRSGLSAAACIYVLAQLFVLCSRNADHAE</sequence>
<organism evidence="2 3">
    <name type="scientific">Agathobaculum hominis</name>
    <dbReference type="NCBI Taxonomy" id="2763014"/>
    <lineage>
        <taxon>Bacteria</taxon>
        <taxon>Bacillati</taxon>
        <taxon>Bacillota</taxon>
        <taxon>Clostridia</taxon>
        <taxon>Eubacteriales</taxon>
        <taxon>Butyricicoccaceae</taxon>
        <taxon>Agathobaculum</taxon>
    </lineage>
</organism>
<evidence type="ECO:0000313" key="2">
    <source>
        <dbReference type="EMBL" id="MBC5695881.1"/>
    </source>
</evidence>
<dbReference type="RefSeq" id="WP_186970079.1">
    <property type="nucleotide sequence ID" value="NZ_JACOPK010000006.1"/>
</dbReference>
<gene>
    <name evidence="2" type="ORF">H8S02_07970</name>
</gene>
<comment type="caution">
    <text evidence="2">The sequence shown here is derived from an EMBL/GenBank/DDBJ whole genome shotgun (WGS) entry which is preliminary data.</text>
</comment>
<feature type="transmembrane region" description="Helical" evidence="1">
    <location>
        <begin position="212"/>
        <end position="233"/>
    </location>
</feature>
<dbReference type="Proteomes" id="UP000641741">
    <property type="component" value="Unassembled WGS sequence"/>
</dbReference>
<name>A0ABR7GNK2_9FIRM</name>
<feature type="transmembrane region" description="Helical" evidence="1">
    <location>
        <begin position="123"/>
        <end position="140"/>
    </location>
</feature>
<protein>
    <submittedName>
        <fullName evidence="2">Uncharacterized protein</fullName>
    </submittedName>
</protein>
<keyword evidence="1" id="KW-1133">Transmembrane helix</keyword>
<keyword evidence="1" id="KW-0812">Transmembrane</keyword>
<dbReference type="EMBL" id="JACOPK010000006">
    <property type="protein sequence ID" value="MBC5695881.1"/>
    <property type="molecule type" value="Genomic_DNA"/>
</dbReference>
<evidence type="ECO:0000256" key="1">
    <source>
        <dbReference type="SAM" id="Phobius"/>
    </source>
</evidence>
<feature type="transmembrane region" description="Helical" evidence="1">
    <location>
        <begin position="42"/>
        <end position="61"/>
    </location>
</feature>
<evidence type="ECO:0000313" key="3">
    <source>
        <dbReference type="Proteomes" id="UP000641741"/>
    </source>
</evidence>
<feature type="transmembrane region" description="Helical" evidence="1">
    <location>
        <begin position="181"/>
        <end position="200"/>
    </location>
</feature>
<feature type="transmembrane region" description="Helical" evidence="1">
    <location>
        <begin position="82"/>
        <end position="103"/>
    </location>
</feature>
<accession>A0ABR7GNK2</accession>
<feature type="transmembrane region" description="Helical" evidence="1">
    <location>
        <begin position="253"/>
        <end position="270"/>
    </location>
</feature>
<feature type="transmembrane region" description="Helical" evidence="1">
    <location>
        <begin position="152"/>
        <end position="169"/>
    </location>
</feature>
<proteinExistence type="predicted"/>